<evidence type="ECO:0000313" key="6">
    <source>
        <dbReference type="EMBL" id="VFT94236.1"/>
    </source>
</evidence>
<dbReference type="Gene3D" id="3.80.10.10">
    <property type="entry name" value="Ribonuclease Inhibitor"/>
    <property type="match status" value="1"/>
</dbReference>
<evidence type="ECO:0000256" key="4">
    <source>
        <dbReference type="SAM" id="SignalP"/>
    </source>
</evidence>
<dbReference type="PANTHER" id="PTHR15454:SF56">
    <property type="entry name" value="PROTEIN PHOSPHATASE 1 REGULATORY SUBUNIT 7-RELATED"/>
    <property type="match status" value="1"/>
</dbReference>
<accession>A0A485L7X0</accession>
<organism evidence="6 7">
    <name type="scientific">Aphanomyces stellatus</name>
    <dbReference type="NCBI Taxonomy" id="120398"/>
    <lineage>
        <taxon>Eukaryota</taxon>
        <taxon>Sar</taxon>
        <taxon>Stramenopiles</taxon>
        <taxon>Oomycota</taxon>
        <taxon>Saprolegniomycetes</taxon>
        <taxon>Saprolegniales</taxon>
        <taxon>Verrucalvaceae</taxon>
        <taxon>Aphanomyces</taxon>
    </lineage>
</organism>
<dbReference type="InterPro" id="IPR001611">
    <property type="entry name" value="Leu-rich_rpt"/>
</dbReference>
<evidence type="ECO:0000313" key="7">
    <source>
        <dbReference type="Proteomes" id="UP000332933"/>
    </source>
</evidence>
<keyword evidence="3" id="KW-0472">Membrane</keyword>
<protein>
    <submittedName>
        <fullName evidence="6">Aste57867_17483 protein</fullName>
    </submittedName>
</protein>
<keyword evidence="3" id="KW-1133">Transmembrane helix</keyword>
<evidence type="ECO:0000256" key="1">
    <source>
        <dbReference type="ARBA" id="ARBA00022614"/>
    </source>
</evidence>
<dbReference type="EMBL" id="CAADRA010006192">
    <property type="protein sequence ID" value="VFT94236.1"/>
    <property type="molecule type" value="Genomic_DNA"/>
</dbReference>
<keyword evidence="1" id="KW-0433">Leucine-rich repeat</keyword>
<keyword evidence="3" id="KW-0812">Transmembrane</keyword>
<reference evidence="6 7" key="1">
    <citation type="submission" date="2019-03" db="EMBL/GenBank/DDBJ databases">
        <authorList>
            <person name="Gaulin E."/>
            <person name="Dumas B."/>
        </authorList>
    </citation>
    <scope>NUCLEOTIDE SEQUENCE [LARGE SCALE GENOMIC DNA]</scope>
    <source>
        <strain evidence="6">CBS 568.67</strain>
    </source>
</reference>
<evidence type="ECO:0000313" key="5">
    <source>
        <dbReference type="EMBL" id="KAF0691251.1"/>
    </source>
</evidence>
<dbReference type="InterPro" id="IPR032675">
    <property type="entry name" value="LRR_dom_sf"/>
</dbReference>
<keyword evidence="2" id="KW-0677">Repeat</keyword>
<dbReference type="Pfam" id="PF00560">
    <property type="entry name" value="LRR_1"/>
    <property type="match status" value="1"/>
</dbReference>
<dbReference type="PROSITE" id="PS51450">
    <property type="entry name" value="LRR"/>
    <property type="match status" value="2"/>
</dbReference>
<reference evidence="5" key="2">
    <citation type="submission" date="2019-06" db="EMBL/GenBank/DDBJ databases">
        <title>Genomics analysis of Aphanomyces spp. identifies a new class of oomycete effector associated with host adaptation.</title>
        <authorList>
            <person name="Gaulin E."/>
        </authorList>
    </citation>
    <scope>NUCLEOTIDE SEQUENCE</scope>
    <source>
        <strain evidence="5">CBS 578.67</strain>
    </source>
</reference>
<dbReference type="EMBL" id="VJMH01006171">
    <property type="protein sequence ID" value="KAF0691251.1"/>
    <property type="molecule type" value="Genomic_DNA"/>
</dbReference>
<dbReference type="SUPFAM" id="SSF52058">
    <property type="entry name" value="L domain-like"/>
    <property type="match status" value="1"/>
</dbReference>
<dbReference type="AlphaFoldDB" id="A0A485L7X0"/>
<dbReference type="Proteomes" id="UP000332933">
    <property type="component" value="Unassembled WGS sequence"/>
</dbReference>
<feature type="signal peptide" evidence="4">
    <location>
        <begin position="1"/>
        <end position="15"/>
    </location>
</feature>
<feature type="chain" id="PRO_5036116367" evidence="4">
    <location>
        <begin position="16"/>
        <end position="281"/>
    </location>
</feature>
<feature type="transmembrane region" description="Helical" evidence="3">
    <location>
        <begin position="218"/>
        <end position="242"/>
    </location>
</feature>
<keyword evidence="4" id="KW-0732">Signal</keyword>
<dbReference type="OrthoDB" id="71280at2759"/>
<evidence type="ECO:0000256" key="2">
    <source>
        <dbReference type="ARBA" id="ARBA00022737"/>
    </source>
</evidence>
<proteinExistence type="predicted"/>
<keyword evidence="7" id="KW-1185">Reference proteome</keyword>
<sequence>MHWLVVTAALATVVASPSNVLLTNQCPNNSPSFCLVDTITGATVIANWTNSNGMNSTHMLDLSNFGIQSIHMPGMQWPPQLKQLNLSHNNLTTLDSINQLPRSLDLLDLSENEIASLDNIDWRVFPNLITLVLRGNNISTMRKPIFPTSLQTLDLVDNPLAVVHVDGVTATQLTAMTLSMHKMNQRGNDYVCVAGDLVYVGTNAVCVGDVKHSRYQGWTRICSIVVGLAVVLLFIAAAIFFLNRTLSAKTRRPTVVESDDEEEAQARVTMTEIHTIMRTPP</sequence>
<dbReference type="GO" id="GO:0005737">
    <property type="term" value="C:cytoplasm"/>
    <property type="evidence" value="ECO:0007669"/>
    <property type="project" value="TreeGrafter"/>
</dbReference>
<evidence type="ECO:0000256" key="3">
    <source>
        <dbReference type="SAM" id="Phobius"/>
    </source>
</evidence>
<dbReference type="PANTHER" id="PTHR15454">
    <property type="entry name" value="NISCHARIN RELATED"/>
    <property type="match status" value="1"/>
</dbReference>
<gene>
    <name evidence="6" type="primary">Aste57867_17483</name>
    <name evidence="5" type="ORF">As57867_017423</name>
    <name evidence="6" type="ORF">ASTE57867_17483</name>
</gene>
<name>A0A485L7X0_9STRA</name>